<sequence length="55" mass="6200">MERRRRGKVDASALSVVVCLENGIDIASAVHNSFNPHIASFSHVEDYIVLERHRP</sequence>
<evidence type="ECO:0000313" key="1">
    <source>
        <dbReference type="EMBL" id="MDX8524537.1"/>
    </source>
</evidence>
<protein>
    <submittedName>
        <fullName evidence="1">Uncharacterized protein</fullName>
    </submittedName>
</protein>
<dbReference type="Proteomes" id="UP001276840">
    <property type="component" value="Unassembled WGS sequence"/>
</dbReference>
<gene>
    <name evidence="1" type="ORF">RFM68_08465</name>
</gene>
<dbReference type="EMBL" id="JAVIJF010000005">
    <property type="protein sequence ID" value="MDX8524537.1"/>
    <property type="molecule type" value="Genomic_DNA"/>
</dbReference>
<name>A0ABU4ZGN9_9HYPH</name>
<comment type="caution">
    <text evidence="1">The sequence shown here is derived from an EMBL/GenBank/DDBJ whole genome shotgun (WGS) entry which is preliminary data.</text>
</comment>
<accession>A0ABU4ZGN9</accession>
<evidence type="ECO:0000313" key="2">
    <source>
        <dbReference type="Proteomes" id="UP001276840"/>
    </source>
</evidence>
<keyword evidence="2" id="KW-1185">Reference proteome</keyword>
<reference evidence="1 2" key="1">
    <citation type="submission" date="2023-08" db="EMBL/GenBank/DDBJ databases">
        <title>Implementing the SeqCode for naming new Mesorhizobium species isolated from Vachellia karroo root nodules.</title>
        <authorList>
            <person name="Van Lill M."/>
        </authorList>
    </citation>
    <scope>NUCLEOTIDE SEQUENCE [LARGE SCALE GENOMIC DNA]</scope>
    <source>
        <strain evidence="1 2">MSK 1335</strain>
    </source>
</reference>
<organism evidence="1 2">
    <name type="scientific">Mesorhizobium montanum</name>
    <dbReference type="NCBI Taxonomy" id="3072323"/>
    <lineage>
        <taxon>Bacteria</taxon>
        <taxon>Pseudomonadati</taxon>
        <taxon>Pseudomonadota</taxon>
        <taxon>Alphaproteobacteria</taxon>
        <taxon>Hyphomicrobiales</taxon>
        <taxon>Phyllobacteriaceae</taxon>
        <taxon>Mesorhizobium</taxon>
    </lineage>
</organism>
<proteinExistence type="predicted"/>
<dbReference type="RefSeq" id="WP_320232272.1">
    <property type="nucleotide sequence ID" value="NZ_JAVIJF010000005.1"/>
</dbReference>